<protein>
    <submittedName>
        <fullName evidence="2">Uncharacterized protein</fullName>
    </submittedName>
</protein>
<evidence type="ECO:0000256" key="1">
    <source>
        <dbReference type="SAM" id="MobiDB-lite"/>
    </source>
</evidence>
<gene>
    <name evidence="2" type="ORF">E2C01_067293</name>
</gene>
<sequence>MTLTPSGHSNDAAVMTKRWVSAELPTVLRPTRQTSYTREEEKKMVLEARFPASLVRRCCGGRARGRGGLFQHPRSGRVSGVGGSGVTSSSTPHVHTHTPHPISHRSKTFIKN</sequence>
<feature type="compositionally biased region" description="Basic residues" evidence="1">
    <location>
        <begin position="94"/>
        <end position="112"/>
    </location>
</feature>
<evidence type="ECO:0000313" key="2">
    <source>
        <dbReference type="EMBL" id="MPC72977.1"/>
    </source>
</evidence>
<dbReference type="Proteomes" id="UP000324222">
    <property type="component" value="Unassembled WGS sequence"/>
</dbReference>
<reference evidence="2 3" key="1">
    <citation type="submission" date="2019-05" db="EMBL/GenBank/DDBJ databases">
        <title>Another draft genome of Portunus trituberculatus and its Hox gene families provides insights of decapod evolution.</title>
        <authorList>
            <person name="Jeong J.-H."/>
            <person name="Song I."/>
            <person name="Kim S."/>
            <person name="Choi T."/>
            <person name="Kim D."/>
            <person name="Ryu S."/>
            <person name="Kim W."/>
        </authorList>
    </citation>
    <scope>NUCLEOTIDE SEQUENCE [LARGE SCALE GENOMIC DNA]</scope>
    <source>
        <tissue evidence="2">Muscle</tissue>
    </source>
</reference>
<organism evidence="2 3">
    <name type="scientific">Portunus trituberculatus</name>
    <name type="common">Swimming crab</name>
    <name type="synonym">Neptunus trituberculatus</name>
    <dbReference type="NCBI Taxonomy" id="210409"/>
    <lineage>
        <taxon>Eukaryota</taxon>
        <taxon>Metazoa</taxon>
        <taxon>Ecdysozoa</taxon>
        <taxon>Arthropoda</taxon>
        <taxon>Crustacea</taxon>
        <taxon>Multicrustacea</taxon>
        <taxon>Malacostraca</taxon>
        <taxon>Eumalacostraca</taxon>
        <taxon>Eucarida</taxon>
        <taxon>Decapoda</taxon>
        <taxon>Pleocyemata</taxon>
        <taxon>Brachyura</taxon>
        <taxon>Eubrachyura</taxon>
        <taxon>Portunoidea</taxon>
        <taxon>Portunidae</taxon>
        <taxon>Portuninae</taxon>
        <taxon>Portunus</taxon>
    </lineage>
</organism>
<dbReference type="AlphaFoldDB" id="A0A5B7HUM5"/>
<comment type="caution">
    <text evidence="2">The sequence shown here is derived from an EMBL/GenBank/DDBJ whole genome shotgun (WGS) entry which is preliminary data.</text>
</comment>
<name>A0A5B7HUM5_PORTR</name>
<evidence type="ECO:0000313" key="3">
    <source>
        <dbReference type="Proteomes" id="UP000324222"/>
    </source>
</evidence>
<keyword evidence="3" id="KW-1185">Reference proteome</keyword>
<accession>A0A5B7HUM5</accession>
<feature type="region of interest" description="Disordered" evidence="1">
    <location>
        <begin position="64"/>
        <end position="112"/>
    </location>
</feature>
<proteinExistence type="predicted"/>
<dbReference type="EMBL" id="VSRR010035817">
    <property type="protein sequence ID" value="MPC72977.1"/>
    <property type="molecule type" value="Genomic_DNA"/>
</dbReference>